<protein>
    <submittedName>
        <fullName evidence="3">Uncharacterized protein</fullName>
    </submittedName>
</protein>
<accession>A0A915LYX0</accession>
<dbReference type="WBParaSite" id="scaffold2369_cov190.g4739">
    <property type="protein sequence ID" value="scaffold2369_cov190.g4739"/>
    <property type="gene ID" value="scaffold2369_cov190.g4739"/>
</dbReference>
<keyword evidence="2" id="KW-1185">Reference proteome</keyword>
<sequence>MGNDHSSKIVGGKSKDYLAVSEEQNQAEISQRRLSSFNKLNQLPSTKQCKLKTNRPLSPQHFVDSPDLNEQSCSKFDKRKQSASEGLINSNGRRHSRAVVGNVPRKLSYNEEVNNTGTENEGLCLSEHLKLSCYQLQILQQSWPRIKSQGALLTVFR</sequence>
<dbReference type="Proteomes" id="UP000887561">
    <property type="component" value="Unplaced"/>
</dbReference>
<evidence type="ECO:0000313" key="2">
    <source>
        <dbReference type="Proteomes" id="UP000887561"/>
    </source>
</evidence>
<organism evidence="2 3">
    <name type="scientific">Meloidogyne javanica</name>
    <name type="common">Root-knot nematode worm</name>
    <dbReference type="NCBI Taxonomy" id="6303"/>
    <lineage>
        <taxon>Eukaryota</taxon>
        <taxon>Metazoa</taxon>
        <taxon>Ecdysozoa</taxon>
        <taxon>Nematoda</taxon>
        <taxon>Chromadorea</taxon>
        <taxon>Rhabditida</taxon>
        <taxon>Tylenchina</taxon>
        <taxon>Tylenchomorpha</taxon>
        <taxon>Tylenchoidea</taxon>
        <taxon>Meloidogynidae</taxon>
        <taxon>Meloidogyninae</taxon>
        <taxon>Meloidogyne</taxon>
        <taxon>Meloidogyne incognita group</taxon>
    </lineage>
</organism>
<dbReference type="AlphaFoldDB" id="A0A915LYX0"/>
<evidence type="ECO:0000256" key="1">
    <source>
        <dbReference type="SAM" id="MobiDB-lite"/>
    </source>
</evidence>
<name>A0A915LYX0_MELJA</name>
<feature type="region of interest" description="Disordered" evidence="1">
    <location>
        <begin position="48"/>
        <end position="94"/>
    </location>
</feature>
<evidence type="ECO:0000313" key="3">
    <source>
        <dbReference type="WBParaSite" id="scaffold2369_cov190.g4739"/>
    </source>
</evidence>
<reference evidence="3" key="1">
    <citation type="submission" date="2022-11" db="UniProtKB">
        <authorList>
            <consortium name="WormBaseParasite"/>
        </authorList>
    </citation>
    <scope>IDENTIFICATION</scope>
</reference>
<proteinExistence type="predicted"/>